<comment type="caution">
    <text evidence="2">The sequence shown here is derived from an EMBL/GenBank/DDBJ whole genome shotgun (WGS) entry which is preliminary data.</text>
</comment>
<feature type="compositionally biased region" description="Acidic residues" evidence="1">
    <location>
        <begin position="785"/>
        <end position="795"/>
    </location>
</feature>
<feature type="compositionally biased region" description="Low complexity" evidence="1">
    <location>
        <begin position="191"/>
        <end position="208"/>
    </location>
</feature>
<feature type="compositionally biased region" description="Basic and acidic residues" evidence="1">
    <location>
        <begin position="701"/>
        <end position="721"/>
    </location>
</feature>
<feature type="compositionally biased region" description="Basic and acidic residues" evidence="1">
    <location>
        <begin position="325"/>
        <end position="336"/>
    </location>
</feature>
<feature type="region of interest" description="Disordered" evidence="1">
    <location>
        <begin position="23"/>
        <end position="55"/>
    </location>
</feature>
<feature type="compositionally biased region" description="Basic and acidic residues" evidence="1">
    <location>
        <begin position="821"/>
        <end position="852"/>
    </location>
</feature>
<feature type="region of interest" description="Disordered" evidence="1">
    <location>
        <begin position="821"/>
        <end position="858"/>
    </location>
</feature>
<name>A0AAV7IUU4_COTGL</name>
<sequence length="1287" mass="146443">MMGSAIEKLASNFHGVVNKDINNDNTGVDGKNHGSLQPSTPGTIERPKKIHKEKNQVDNRETFKRVEIKETLITKQSKFLIKKGPDDKIVVARQTQTTEQSTKFTKNYLNGDPLDVEVSSTTQDDQLTLINVSNNLDKVSNDSNDNLSLNNDLKTYKNAQKVIGLNDTSESDSTILLMPCNLKKKKKNRNSKNSLSKNKKLALNNKKVNSLENKESEIIKSVDPLSDSDQKNNSELSKENLLDKKMDCKIQGKDVADSDSTLSSTPIESQNITRIDSVNDSDSTVFLTPVEQNKSVVNETHEVDSDSTIFLTPSNKPKNRKKIMKASDESSEEPPKKKSKNIHTCEKVNQLNESIYKVPAKFSSKELKEKFIKIVREEKLKKKIVAIFKHEGPAQTETKTLPASSQELKDKLDKILGDEGLVDNNKEPKIDELREKLSEMFGNDILKSQIEPPPALSNEEVLNILKPKQYVNTAVDTSLSERVDLVVNKKENLRVYKSKAEKKNSKISGEKSARKIIQESNVKESKVGEEKEKMEDELEDMLKLDRSLSLNKKENLFINKSKVEKKINGEKSLRKIIQDESNVKNSKVGEEKEEMGGEEVEDALKLLDENLSLNKKENSFNKPKAAEKKKSLKINGEKLFKKIIQESNVKNSKVGEEKEEMGGEELEDTSKLLDESLSLNKKENLFINKPKTEKKKNSKINGEKSSKKQDESNVKKSKIGEENEEMEDELEDTLKLDESLSLNKKENAFINKPKAAEKKNSKINKEKSSRKRDESNVKKSKVGEEKEEMEHEELEDTSKLLDESLSLNKKENLFINKSKSAEKKKSLKINGEKSSRKIIQDESNAKNSKVVEEKEEMEREELEDTLKFLNESNDSQSRVLEETLKLPEIPELVSYKMVEVGDLNHQSYNEESDDGTDSSFGKLVIDESPNETTELLDTSNLNEIDFEKDSIDNEKDPLYVDNSDHPLAICVLEDENHSDVAHSEQQHVNSLKENNESDSRGRLTETLVDISDISVKNFDKTRELLVVVERVDVDKFKRKKSVQVTDSLKTRSSLKEKISLANSQADLFDLCLKRELKVELERLPLKINQNTLKNKNKINLTEPKNKIVRKFNNSRKRTNKIIKHKTVRQNQILLKEVRIILTPIKLNNDQNLKNKQTINETLNSSAVDKKLTKKTRESQNKNKAMIPVSKSTRKRLENLNSTKEIKKISRVKSSSKVVKNASNNLTRNRKLKSNLKAIKTKSNSSNLSQHQNLKVTLERISTADLVKWRKKNSTRSKVTQRSKVSSQ</sequence>
<evidence type="ECO:0000313" key="2">
    <source>
        <dbReference type="EMBL" id="KAH0560478.1"/>
    </source>
</evidence>
<dbReference type="EMBL" id="JAHXZJ010000374">
    <property type="protein sequence ID" value="KAH0560478.1"/>
    <property type="molecule type" value="Genomic_DNA"/>
</dbReference>
<reference evidence="2 3" key="1">
    <citation type="journal article" date="2021" name="J. Hered.">
        <title>A chromosome-level genome assembly of the parasitoid wasp, Cotesia glomerata (Hymenoptera: Braconidae).</title>
        <authorList>
            <person name="Pinto B.J."/>
            <person name="Weis J.J."/>
            <person name="Gamble T."/>
            <person name="Ode P.J."/>
            <person name="Paul R."/>
            <person name="Zaspel J.M."/>
        </authorList>
    </citation>
    <scope>NUCLEOTIDE SEQUENCE [LARGE SCALE GENOMIC DNA]</scope>
    <source>
        <strain evidence="2">CgM1</strain>
    </source>
</reference>
<gene>
    <name evidence="2" type="ORF">KQX54_005105</name>
</gene>
<feature type="compositionally biased region" description="Basic and acidic residues" evidence="1">
    <location>
        <begin position="732"/>
        <end position="747"/>
    </location>
</feature>
<proteinExistence type="predicted"/>
<keyword evidence="3" id="KW-1185">Reference proteome</keyword>
<organism evidence="2 3">
    <name type="scientific">Cotesia glomerata</name>
    <name type="common">Lepidopteran parasitic wasp</name>
    <name type="synonym">Apanteles glomeratus</name>
    <dbReference type="NCBI Taxonomy" id="32391"/>
    <lineage>
        <taxon>Eukaryota</taxon>
        <taxon>Metazoa</taxon>
        <taxon>Ecdysozoa</taxon>
        <taxon>Arthropoda</taxon>
        <taxon>Hexapoda</taxon>
        <taxon>Insecta</taxon>
        <taxon>Pterygota</taxon>
        <taxon>Neoptera</taxon>
        <taxon>Endopterygota</taxon>
        <taxon>Hymenoptera</taxon>
        <taxon>Apocrita</taxon>
        <taxon>Ichneumonoidea</taxon>
        <taxon>Braconidae</taxon>
        <taxon>Microgastrinae</taxon>
        <taxon>Cotesia</taxon>
    </lineage>
</organism>
<dbReference type="Proteomes" id="UP000826195">
    <property type="component" value="Unassembled WGS sequence"/>
</dbReference>
<feature type="compositionally biased region" description="Acidic residues" evidence="1">
    <location>
        <begin position="657"/>
        <end position="667"/>
    </location>
</feature>
<feature type="region of interest" description="Disordered" evidence="1">
    <location>
        <begin position="650"/>
        <end position="801"/>
    </location>
</feature>
<protein>
    <submittedName>
        <fullName evidence="2">Uncharacterized protein</fullName>
    </submittedName>
</protein>
<feature type="compositionally biased region" description="Acidic residues" evidence="1">
    <location>
        <begin position="722"/>
        <end position="731"/>
    </location>
</feature>
<accession>A0AAV7IUU4</accession>
<evidence type="ECO:0000256" key="1">
    <source>
        <dbReference type="SAM" id="MobiDB-lite"/>
    </source>
</evidence>
<feature type="compositionally biased region" description="Basic and acidic residues" evidence="1">
    <location>
        <begin position="754"/>
        <end position="784"/>
    </location>
</feature>
<feature type="region of interest" description="Disordered" evidence="1">
    <location>
        <begin position="313"/>
        <end position="341"/>
    </location>
</feature>
<evidence type="ECO:0000313" key="3">
    <source>
        <dbReference type="Proteomes" id="UP000826195"/>
    </source>
</evidence>
<feature type="compositionally biased region" description="Basic and acidic residues" evidence="1">
    <location>
        <begin position="668"/>
        <end position="684"/>
    </location>
</feature>
<feature type="region of interest" description="Disordered" evidence="1">
    <location>
        <begin position="183"/>
        <end position="208"/>
    </location>
</feature>